<evidence type="ECO:0000313" key="1">
    <source>
        <dbReference type="EMBL" id="GBN64379.1"/>
    </source>
</evidence>
<evidence type="ECO:0000313" key="3">
    <source>
        <dbReference type="Proteomes" id="UP000499080"/>
    </source>
</evidence>
<sequence length="173" mass="19825">MQLYCHVQIIGTNNDEPFTEEEITSAVSKLPDGKSPGYDGIDNIVVKNIYKKFPFFFTAFFNKGLEMGIYPDPFKAGNITLFQRRLSAYRPIALLPTIAKRLEKLMTQRLAYFLECKNKISPYQFGFRESRSVDLALHTLLSCSDLSFTPERIRGSVPIPRTPRSRVNERCFG</sequence>
<gene>
    <name evidence="2" type="ORF">AVEN_102782_1</name>
    <name evidence="1" type="ORF">AVEN_135580_1</name>
</gene>
<keyword evidence="3" id="KW-1185">Reference proteome</keyword>
<dbReference type="Proteomes" id="UP000499080">
    <property type="component" value="Unassembled WGS sequence"/>
</dbReference>
<dbReference type="EMBL" id="BGPR01014250">
    <property type="protein sequence ID" value="GBN64397.1"/>
    <property type="molecule type" value="Genomic_DNA"/>
</dbReference>
<dbReference type="OrthoDB" id="6437707at2759"/>
<reference evidence="1 3" key="1">
    <citation type="journal article" date="2019" name="Sci. Rep.">
        <title>Orb-weaving spider Araneus ventricosus genome elucidates the spidroin gene catalogue.</title>
        <authorList>
            <person name="Kono N."/>
            <person name="Nakamura H."/>
            <person name="Ohtoshi R."/>
            <person name="Moran D.A.P."/>
            <person name="Shinohara A."/>
            <person name="Yoshida Y."/>
            <person name="Fujiwara M."/>
            <person name="Mori M."/>
            <person name="Tomita M."/>
            <person name="Arakawa K."/>
        </authorList>
    </citation>
    <scope>NUCLEOTIDE SEQUENCE [LARGE SCALE GENOMIC DNA]</scope>
</reference>
<dbReference type="PANTHER" id="PTHR19446">
    <property type="entry name" value="REVERSE TRANSCRIPTASES"/>
    <property type="match status" value="1"/>
</dbReference>
<dbReference type="AlphaFoldDB" id="A0A4Y2QMF0"/>
<organism evidence="1 3">
    <name type="scientific">Araneus ventricosus</name>
    <name type="common">Orbweaver spider</name>
    <name type="synonym">Epeira ventricosa</name>
    <dbReference type="NCBI Taxonomy" id="182803"/>
    <lineage>
        <taxon>Eukaryota</taxon>
        <taxon>Metazoa</taxon>
        <taxon>Ecdysozoa</taxon>
        <taxon>Arthropoda</taxon>
        <taxon>Chelicerata</taxon>
        <taxon>Arachnida</taxon>
        <taxon>Araneae</taxon>
        <taxon>Araneomorphae</taxon>
        <taxon>Entelegynae</taxon>
        <taxon>Araneoidea</taxon>
        <taxon>Araneidae</taxon>
        <taxon>Araneus</taxon>
    </lineage>
</organism>
<accession>A0A4Y2QMF0</accession>
<evidence type="ECO:0000313" key="2">
    <source>
        <dbReference type="EMBL" id="GBN64397.1"/>
    </source>
</evidence>
<name>A0A4Y2QMF0_ARAVE</name>
<proteinExistence type="predicted"/>
<comment type="caution">
    <text evidence="1">The sequence shown here is derived from an EMBL/GenBank/DDBJ whole genome shotgun (WGS) entry which is preliminary data.</text>
</comment>
<dbReference type="EMBL" id="BGPR01014244">
    <property type="protein sequence ID" value="GBN64379.1"/>
    <property type="molecule type" value="Genomic_DNA"/>
</dbReference>
<protein>
    <submittedName>
        <fullName evidence="1">Uncharacterized protein</fullName>
    </submittedName>
</protein>